<reference evidence="14" key="1">
    <citation type="journal article" date="2019" name="Int. J. Syst. Evol. Microbiol.">
        <title>The Global Catalogue of Microorganisms (GCM) 10K type strain sequencing project: providing services to taxonomists for standard genome sequencing and annotation.</title>
        <authorList>
            <consortium name="The Broad Institute Genomics Platform"/>
            <consortium name="The Broad Institute Genome Sequencing Center for Infectious Disease"/>
            <person name="Wu L."/>
            <person name="Ma J."/>
        </authorList>
    </citation>
    <scope>NUCLEOTIDE SEQUENCE [LARGE SCALE GENOMIC DNA]</scope>
    <source>
        <strain evidence="14">NBRC 100033</strain>
    </source>
</reference>
<feature type="domain" description="PDZ" evidence="12">
    <location>
        <begin position="121"/>
        <end position="184"/>
    </location>
</feature>
<evidence type="ECO:0000313" key="14">
    <source>
        <dbReference type="Proteomes" id="UP001156682"/>
    </source>
</evidence>
<keyword evidence="9 11" id="KW-0482">Metalloprotease</keyword>
<feature type="transmembrane region" description="Helical" evidence="11">
    <location>
        <begin position="6"/>
        <end position="28"/>
    </location>
</feature>
<dbReference type="PANTHER" id="PTHR42837">
    <property type="entry name" value="REGULATOR OF SIGMA-E PROTEASE RSEP"/>
    <property type="match status" value="1"/>
</dbReference>
<dbReference type="InterPro" id="IPR001478">
    <property type="entry name" value="PDZ"/>
</dbReference>
<evidence type="ECO:0000313" key="13">
    <source>
        <dbReference type="EMBL" id="GLR63675.1"/>
    </source>
</evidence>
<dbReference type="CDD" id="cd06163">
    <property type="entry name" value="S2P-M50_PDZ_RseP-like"/>
    <property type="match status" value="2"/>
</dbReference>
<dbReference type="EC" id="3.4.24.-" evidence="11"/>
<feature type="transmembrane region" description="Helical" evidence="11">
    <location>
        <begin position="383"/>
        <end position="415"/>
    </location>
</feature>
<keyword evidence="11" id="KW-0479">Metal-binding</keyword>
<evidence type="ECO:0000256" key="9">
    <source>
        <dbReference type="ARBA" id="ARBA00023049"/>
    </source>
</evidence>
<keyword evidence="5 11" id="KW-0812">Transmembrane</keyword>
<evidence type="ECO:0000256" key="10">
    <source>
        <dbReference type="ARBA" id="ARBA00023136"/>
    </source>
</evidence>
<evidence type="ECO:0000256" key="8">
    <source>
        <dbReference type="ARBA" id="ARBA00022989"/>
    </source>
</evidence>
<comment type="cofactor">
    <cofactor evidence="1 11">
        <name>Zn(2+)</name>
        <dbReference type="ChEBI" id="CHEBI:29105"/>
    </cofactor>
</comment>
<keyword evidence="7 11" id="KW-0862">Zinc</keyword>
<evidence type="ECO:0000256" key="11">
    <source>
        <dbReference type="RuleBase" id="RU362031"/>
    </source>
</evidence>
<dbReference type="PROSITE" id="PS50106">
    <property type="entry name" value="PDZ"/>
    <property type="match status" value="1"/>
</dbReference>
<keyword evidence="14" id="KW-1185">Reference proteome</keyword>
<dbReference type="SMART" id="SM00228">
    <property type="entry name" value="PDZ"/>
    <property type="match status" value="2"/>
</dbReference>
<dbReference type="Pfam" id="PF02163">
    <property type="entry name" value="Peptidase_M50"/>
    <property type="match status" value="1"/>
</dbReference>
<dbReference type="InterPro" id="IPR008915">
    <property type="entry name" value="Peptidase_M50"/>
</dbReference>
<evidence type="ECO:0000256" key="6">
    <source>
        <dbReference type="ARBA" id="ARBA00022801"/>
    </source>
</evidence>
<dbReference type="PANTHER" id="PTHR42837:SF2">
    <property type="entry name" value="MEMBRANE METALLOPROTEASE ARASP2, CHLOROPLASTIC-RELATED"/>
    <property type="match status" value="1"/>
</dbReference>
<dbReference type="GO" id="GO:0008237">
    <property type="term" value="F:metallopeptidase activity"/>
    <property type="evidence" value="ECO:0007669"/>
    <property type="project" value="UniProtKB-KW"/>
</dbReference>
<dbReference type="Pfam" id="PF17820">
    <property type="entry name" value="PDZ_6"/>
    <property type="match status" value="2"/>
</dbReference>
<protein>
    <recommendedName>
        <fullName evidence="11">Zinc metalloprotease</fullName>
        <ecNumber evidence="11">3.4.24.-</ecNumber>
    </recommendedName>
</protein>
<keyword evidence="8 11" id="KW-1133">Transmembrane helix</keyword>
<evidence type="ECO:0000256" key="4">
    <source>
        <dbReference type="ARBA" id="ARBA00022670"/>
    </source>
</evidence>
<dbReference type="Proteomes" id="UP001156682">
    <property type="component" value="Unassembled WGS sequence"/>
</dbReference>
<keyword evidence="4" id="KW-0645">Protease</keyword>
<dbReference type="EMBL" id="BSOR01000016">
    <property type="protein sequence ID" value="GLR63675.1"/>
    <property type="molecule type" value="Genomic_DNA"/>
</dbReference>
<evidence type="ECO:0000259" key="12">
    <source>
        <dbReference type="PROSITE" id="PS50106"/>
    </source>
</evidence>
<evidence type="ECO:0000256" key="3">
    <source>
        <dbReference type="ARBA" id="ARBA00007931"/>
    </source>
</evidence>
<organism evidence="13 14">
    <name type="scientific">Marinospirillum insulare</name>
    <dbReference type="NCBI Taxonomy" id="217169"/>
    <lineage>
        <taxon>Bacteria</taxon>
        <taxon>Pseudomonadati</taxon>
        <taxon>Pseudomonadota</taxon>
        <taxon>Gammaproteobacteria</taxon>
        <taxon>Oceanospirillales</taxon>
        <taxon>Oceanospirillaceae</taxon>
        <taxon>Marinospirillum</taxon>
    </lineage>
</organism>
<dbReference type="RefSeq" id="WP_027849995.1">
    <property type="nucleotide sequence ID" value="NZ_BSOR01000016.1"/>
</dbReference>
<keyword evidence="10 11" id="KW-0472">Membrane</keyword>
<evidence type="ECO:0000256" key="7">
    <source>
        <dbReference type="ARBA" id="ARBA00022833"/>
    </source>
</evidence>
<dbReference type="InterPro" id="IPR041489">
    <property type="entry name" value="PDZ_6"/>
</dbReference>
<evidence type="ECO:0000256" key="1">
    <source>
        <dbReference type="ARBA" id="ARBA00001947"/>
    </source>
</evidence>
<keyword evidence="6 11" id="KW-0378">Hydrolase</keyword>
<comment type="caution">
    <text evidence="13">The sequence shown here is derived from an EMBL/GenBank/DDBJ whole genome shotgun (WGS) entry which is preliminary data.</text>
</comment>
<sequence>MDFLHTVLALIITLGILITFHEFGHFWVARLCGVKVLRFSVGFGKPLFTWHDKQGTEYVIAALPLGGYVKMLDEREGDVPEALADQSFNRKSVGQRFAIVAAGPVANFLLAILAYWLIFIIGTQVPAPLVGKVEPDSPAALAGLKQGDEILSVDGSNTPSWQEVGLGLLSRMGETTNLTLNVRNEQDSYQRELNLKLTNFLSGQEQPDPFGNLGISPWRPELAPVLGSIQSTGAAKAAGLQAGDKVIGVNNLTITSWNGLVEQLQANPNQQIYLTIQRDAQRLEVAITPGVRVLEDGSQVGFIGAGVDVPEWPAELLREQRFGPVDSLVRASQKTAEMSWLTLNSLGKMVTGLISPSNLSGPITIARVASDSARSGWESFISFLAYVSISLGILNLLPIPVLDGGHLFFYAIEAIRRKPVTEAVQEAATRVGILMLGSLMLLAFYFDLMRL</sequence>
<feature type="transmembrane region" description="Helical" evidence="11">
    <location>
        <begin position="427"/>
        <end position="446"/>
    </location>
</feature>
<proteinExistence type="inferred from homology"/>
<comment type="similarity">
    <text evidence="3 11">Belongs to the peptidase M50B family.</text>
</comment>
<evidence type="ECO:0000256" key="2">
    <source>
        <dbReference type="ARBA" id="ARBA00004141"/>
    </source>
</evidence>
<name>A0ABQ5ZXC5_9GAMM</name>
<dbReference type="InterPro" id="IPR004387">
    <property type="entry name" value="Pept_M50_Zn"/>
</dbReference>
<evidence type="ECO:0000256" key="5">
    <source>
        <dbReference type="ARBA" id="ARBA00022692"/>
    </source>
</evidence>
<gene>
    <name evidence="13" type="ORF">GCM10007878_11100</name>
</gene>
<dbReference type="SUPFAM" id="SSF50156">
    <property type="entry name" value="PDZ domain-like"/>
    <property type="match status" value="2"/>
</dbReference>
<accession>A0ABQ5ZXC5</accession>
<dbReference type="InterPro" id="IPR036034">
    <property type="entry name" value="PDZ_sf"/>
</dbReference>
<feature type="transmembrane region" description="Helical" evidence="11">
    <location>
        <begin position="97"/>
        <end position="118"/>
    </location>
</feature>
<comment type="subcellular location">
    <subcellularLocation>
        <location evidence="2">Membrane</location>
        <topology evidence="2">Multi-pass membrane protein</topology>
    </subcellularLocation>
</comment>
<dbReference type="Gene3D" id="2.30.42.10">
    <property type="match status" value="2"/>
</dbReference>
<dbReference type="NCBIfam" id="TIGR00054">
    <property type="entry name" value="RIP metalloprotease RseP"/>
    <property type="match status" value="1"/>
</dbReference>